<reference evidence="1" key="1">
    <citation type="journal article" date="2021" name="Nat. Commun.">
        <title>Genetic determinants of endophytism in the Arabidopsis root mycobiome.</title>
        <authorList>
            <person name="Mesny F."/>
            <person name="Miyauchi S."/>
            <person name="Thiergart T."/>
            <person name="Pickel B."/>
            <person name="Atanasova L."/>
            <person name="Karlsson M."/>
            <person name="Huettel B."/>
            <person name="Barry K.W."/>
            <person name="Haridas S."/>
            <person name="Chen C."/>
            <person name="Bauer D."/>
            <person name="Andreopoulos W."/>
            <person name="Pangilinan J."/>
            <person name="LaButti K."/>
            <person name="Riley R."/>
            <person name="Lipzen A."/>
            <person name="Clum A."/>
            <person name="Drula E."/>
            <person name="Henrissat B."/>
            <person name="Kohler A."/>
            <person name="Grigoriev I.V."/>
            <person name="Martin F.M."/>
            <person name="Hacquard S."/>
        </authorList>
    </citation>
    <scope>NUCLEOTIDE SEQUENCE</scope>
    <source>
        <strain evidence="1">MPI-CAGE-CH-0230</strain>
    </source>
</reference>
<accession>A0A9P8XVJ7</accession>
<dbReference type="PANTHER" id="PTHR14097">
    <property type="entry name" value="OXIDOREDUCTASE HTATIP2"/>
    <property type="match status" value="1"/>
</dbReference>
<dbReference type="SUPFAM" id="SSF51735">
    <property type="entry name" value="NAD(P)-binding Rossmann-fold domains"/>
    <property type="match status" value="1"/>
</dbReference>
<dbReference type="OrthoDB" id="3535423at2759"/>
<organism evidence="1 2">
    <name type="scientific">Microdochium trichocladiopsis</name>
    <dbReference type="NCBI Taxonomy" id="1682393"/>
    <lineage>
        <taxon>Eukaryota</taxon>
        <taxon>Fungi</taxon>
        <taxon>Dikarya</taxon>
        <taxon>Ascomycota</taxon>
        <taxon>Pezizomycotina</taxon>
        <taxon>Sordariomycetes</taxon>
        <taxon>Xylariomycetidae</taxon>
        <taxon>Xylariales</taxon>
        <taxon>Microdochiaceae</taxon>
        <taxon>Microdochium</taxon>
    </lineage>
</organism>
<evidence type="ECO:0000313" key="1">
    <source>
        <dbReference type="EMBL" id="KAH7014577.1"/>
    </source>
</evidence>
<dbReference type="GeneID" id="70190877"/>
<dbReference type="PANTHER" id="PTHR14097:SF9">
    <property type="entry name" value="EPIMERASE, PUTATIVE (AFU_ORTHOLOGUE AFUA_8G07320)-RELATED"/>
    <property type="match status" value="1"/>
</dbReference>
<keyword evidence="2" id="KW-1185">Reference proteome</keyword>
<comment type="caution">
    <text evidence="1">The sequence shown here is derived from an EMBL/GenBank/DDBJ whole genome shotgun (WGS) entry which is preliminary data.</text>
</comment>
<dbReference type="Gene3D" id="3.40.50.720">
    <property type="entry name" value="NAD(P)-binding Rossmann-like Domain"/>
    <property type="match status" value="1"/>
</dbReference>
<dbReference type="Proteomes" id="UP000756346">
    <property type="component" value="Unassembled WGS sequence"/>
</dbReference>
<proteinExistence type="predicted"/>
<gene>
    <name evidence="1" type="ORF">B0I36DRAFT_389432</name>
</gene>
<dbReference type="InterPro" id="IPR036291">
    <property type="entry name" value="NAD(P)-bd_dom_sf"/>
</dbReference>
<evidence type="ECO:0008006" key="3">
    <source>
        <dbReference type="Google" id="ProtNLM"/>
    </source>
</evidence>
<dbReference type="EMBL" id="JAGTJQ010000013">
    <property type="protein sequence ID" value="KAH7014577.1"/>
    <property type="molecule type" value="Genomic_DNA"/>
</dbReference>
<dbReference type="RefSeq" id="XP_046005544.1">
    <property type="nucleotide sequence ID" value="XM_046161331.1"/>
</dbReference>
<evidence type="ECO:0000313" key="2">
    <source>
        <dbReference type="Proteomes" id="UP000756346"/>
    </source>
</evidence>
<name>A0A9P8XVJ7_9PEZI</name>
<protein>
    <recommendedName>
        <fullName evidence="3">NAD(P)-binding domain-containing protein</fullName>
    </recommendedName>
</protein>
<dbReference type="AlphaFoldDB" id="A0A9P8XVJ7"/>
<sequence>MKLIITGATGFVGTAVLRASLRDPRITTVVALSRSQVVATDCTDTPSDRTKLVSVLIKDYDDYPDNVRAHFAGAGACIWTVGITPAASKNYTWDEVRRVTHDCTVAGLNAMIAAHPAQPFRFVYMSGIAAERDQTKTPPFLPEHGLLKGEVENSIIAIAAEHQNRTEIEPRFIKTALIVDEDKPMTEELKRRAEASKLPVVPLHGLARVMIDQTVKGFSKESLLIDDILKLISSLPQ</sequence>